<name>X0ZAS3_9ZZZZ</name>
<accession>X0ZAS3</accession>
<proteinExistence type="predicted"/>
<dbReference type="Gene3D" id="3.30.360.10">
    <property type="entry name" value="Dihydrodipicolinate Reductase, domain 2"/>
    <property type="match status" value="1"/>
</dbReference>
<feature type="non-terminal residue" evidence="2">
    <location>
        <position position="1"/>
    </location>
</feature>
<sequence length="124" mass="14385">NWPFSSTKIEVLGTEGFMYLGRHGGGWQVYDSNDNLVHSEYGRQADKEHQDNFIDCIRTRNKPNADVEQGHYSVLLCHLANISYRVGNQKLKFDPKTESFINAAEANKYLKRTYRHPWVIPDII</sequence>
<evidence type="ECO:0000313" key="2">
    <source>
        <dbReference type="EMBL" id="GAG66324.1"/>
    </source>
</evidence>
<dbReference type="InterPro" id="IPR043906">
    <property type="entry name" value="Gfo/Idh/MocA_OxRdtase_bact_C"/>
</dbReference>
<reference evidence="2" key="1">
    <citation type="journal article" date="2014" name="Front. Microbiol.">
        <title>High frequency of phylogenetically diverse reductive dehalogenase-homologous genes in deep subseafloor sedimentary metagenomes.</title>
        <authorList>
            <person name="Kawai M."/>
            <person name="Futagami T."/>
            <person name="Toyoda A."/>
            <person name="Takaki Y."/>
            <person name="Nishi S."/>
            <person name="Hori S."/>
            <person name="Arai W."/>
            <person name="Tsubouchi T."/>
            <person name="Morono Y."/>
            <person name="Uchiyama I."/>
            <person name="Ito T."/>
            <person name="Fujiyama A."/>
            <person name="Inagaki F."/>
            <person name="Takami H."/>
        </authorList>
    </citation>
    <scope>NUCLEOTIDE SEQUENCE</scope>
    <source>
        <strain evidence="2">Expedition CK06-06</strain>
    </source>
</reference>
<dbReference type="AlphaFoldDB" id="X0ZAS3"/>
<dbReference type="EMBL" id="BART01004101">
    <property type="protein sequence ID" value="GAG66324.1"/>
    <property type="molecule type" value="Genomic_DNA"/>
</dbReference>
<organism evidence="2">
    <name type="scientific">marine sediment metagenome</name>
    <dbReference type="NCBI Taxonomy" id="412755"/>
    <lineage>
        <taxon>unclassified sequences</taxon>
        <taxon>metagenomes</taxon>
        <taxon>ecological metagenomes</taxon>
    </lineage>
</organism>
<evidence type="ECO:0000259" key="1">
    <source>
        <dbReference type="Pfam" id="PF19051"/>
    </source>
</evidence>
<comment type="caution">
    <text evidence="2">The sequence shown here is derived from an EMBL/GenBank/DDBJ whole genome shotgun (WGS) entry which is preliminary data.</text>
</comment>
<gene>
    <name evidence="2" type="ORF">S01H4_10612</name>
</gene>
<feature type="domain" description="Gfo/Idh/MocA-like oxidoreductase bacterial type C-terminal" evidence="1">
    <location>
        <begin position="47"/>
        <end position="119"/>
    </location>
</feature>
<dbReference type="Pfam" id="PF19051">
    <property type="entry name" value="GFO_IDH_MocA_C2"/>
    <property type="match status" value="1"/>
</dbReference>
<protein>
    <recommendedName>
        <fullName evidence="1">Gfo/Idh/MocA-like oxidoreductase bacterial type C-terminal domain-containing protein</fullName>
    </recommendedName>
</protein>